<dbReference type="Gene3D" id="3.90.1150.10">
    <property type="entry name" value="Aspartate Aminotransferase, domain 1"/>
    <property type="match status" value="1"/>
</dbReference>
<dbReference type="InterPro" id="IPR011766">
    <property type="entry name" value="TPP_enzyme_TPP-bd"/>
</dbReference>
<dbReference type="NCBIfam" id="NF010006">
    <property type="entry name" value="PRK13479.1"/>
    <property type="match status" value="1"/>
</dbReference>
<evidence type="ECO:0000259" key="9">
    <source>
        <dbReference type="Pfam" id="PF00266"/>
    </source>
</evidence>
<dbReference type="NCBIfam" id="TIGR03301">
    <property type="entry name" value="PhnW-AepZ"/>
    <property type="match status" value="1"/>
</dbReference>
<evidence type="ECO:0000259" key="10">
    <source>
        <dbReference type="Pfam" id="PF02775"/>
    </source>
</evidence>
<dbReference type="CDD" id="cd07035">
    <property type="entry name" value="TPP_PYR_POX_like"/>
    <property type="match status" value="1"/>
</dbReference>
<keyword evidence="6" id="KW-0670">Pyruvate</keyword>
<dbReference type="Gene3D" id="3.40.50.970">
    <property type="match status" value="2"/>
</dbReference>
<dbReference type="InterPro" id="IPR015422">
    <property type="entry name" value="PyrdxlP-dep_Trfase_small"/>
</dbReference>
<accession>A0A9N8DJ98</accession>
<dbReference type="GO" id="GO:0032923">
    <property type="term" value="P:organic phosphonate biosynthetic process"/>
    <property type="evidence" value="ECO:0007669"/>
    <property type="project" value="InterPro"/>
</dbReference>
<gene>
    <name evidence="12" type="ORF">SEMRO_172_G076050.1</name>
</gene>
<dbReference type="GO" id="GO:0047304">
    <property type="term" value="F:2-aminoethylphosphonate-pyruvate transaminase activity"/>
    <property type="evidence" value="ECO:0007669"/>
    <property type="project" value="UniProtKB-EC"/>
</dbReference>
<dbReference type="Pfam" id="PF00266">
    <property type="entry name" value="Aminotran_5"/>
    <property type="match status" value="1"/>
</dbReference>
<dbReference type="SUPFAM" id="SSF52518">
    <property type="entry name" value="Thiamin diphosphate-binding fold (THDP-binding)"/>
    <property type="match status" value="2"/>
</dbReference>
<dbReference type="NCBIfam" id="TIGR03297">
    <property type="entry name" value="Ppyr-DeCO2ase"/>
    <property type="match status" value="1"/>
</dbReference>
<feature type="domain" description="Thiamine pyrophosphate enzyme N-terminal TPP-binding" evidence="11">
    <location>
        <begin position="16"/>
        <end position="138"/>
    </location>
</feature>
<dbReference type="InterPro" id="IPR000192">
    <property type="entry name" value="Aminotrans_V_dom"/>
</dbReference>
<dbReference type="Gene3D" id="3.40.640.10">
    <property type="entry name" value="Type I PLP-dependent aspartate aminotransferase-like (Major domain)"/>
    <property type="match status" value="1"/>
</dbReference>
<keyword evidence="3" id="KW-0808">Transferase</keyword>
<dbReference type="Pfam" id="PF02776">
    <property type="entry name" value="TPP_enzyme_N"/>
    <property type="match status" value="1"/>
</dbReference>
<keyword evidence="4" id="KW-0663">Pyridoxal phosphate</keyword>
<sequence>MAGTGSDGTTAVCPKQLFDFLRQDLDVDFFTGVPDSCIKHFCTEIDIGCSSSDNNSSSGAIHAIAANEGASIALAIGNYLATNKVPVVYMQNSGLGNATNPILSAAHPHVYGIPMMLILGWRGAPGHADEPQHVVTGQKTQQLCDAMDVPTFILTTDAKAAQATLQEAHEAARARQGPVAVLVPPNTFSKPISSNTKQEEEDRPSTLMIREHALAQILQAVGPTDAVVSTTGFTSRELYELREASGSSHASDFRCVGSMGHAAAIAQGIALSQPHRTVWCLDGDGAALMHLGSMAFSASFGLDNLRHVLINNEVHESVGGQNTVASQGSQQKQSLHSFPAVASSLGYHSIGTATSETELHDKLEKLKGPSGRPLFLEVKVAVGARTDLGRPKTTTEAARKAFMKFCQLPTTDKESRATISSSGGFTQSGEPLLLTPGPLTTSPTVKAAMMHDLGSRDDAFIRLTQKVRQQLVDVVVGGKKRNHEGDLTAVLLQGSGTFAVEAMIGQFVPDTIDGGKLLILCNGAYGRRMGSICEALGRDYIFAESPESEPMNLELVQKALDKLTDVTHVAVVSCETTTGVWNPVEEIAYLVMAKGKRLLIDAMSSFAVVDIPASVPFDAMAASSNKGLQGSPGLGFVLARKVALEESKGNSQSLALDLYSQWQGFEASGEWRFTPPTHCLLALAQALEEFEAEGGVSGRRKRYEANCKTLIDGMKELGFESVVPAASQTPIIVTFRMPTHPNFDFRAFYDRLSSHGYVIYPGKLTAEPTFRVGCIGHMFPHDMEGFLATLRQVLDTMDVSLR</sequence>
<comment type="catalytic activity">
    <reaction evidence="8">
        <text>(2-aminoethyl)phosphonate + pyruvate = phosphonoacetaldehyde + L-alanine</text>
        <dbReference type="Rhea" id="RHEA:17021"/>
        <dbReference type="ChEBI" id="CHEBI:15361"/>
        <dbReference type="ChEBI" id="CHEBI:57418"/>
        <dbReference type="ChEBI" id="CHEBI:57972"/>
        <dbReference type="ChEBI" id="CHEBI:58383"/>
        <dbReference type="EC" id="2.6.1.37"/>
    </reaction>
</comment>
<keyword evidence="2" id="KW-0032">Aminotransferase</keyword>
<dbReference type="InterPro" id="IPR015421">
    <property type="entry name" value="PyrdxlP-dep_Trfase_major"/>
</dbReference>
<dbReference type="InterPro" id="IPR012001">
    <property type="entry name" value="Thiamin_PyroP_enz_TPP-bd_dom"/>
</dbReference>
<evidence type="ECO:0000256" key="8">
    <source>
        <dbReference type="ARBA" id="ARBA00049460"/>
    </source>
</evidence>
<evidence type="ECO:0000256" key="2">
    <source>
        <dbReference type="ARBA" id="ARBA00022576"/>
    </source>
</evidence>
<name>A0A9N8DJ98_9STRA</name>
<dbReference type="Proteomes" id="UP001153069">
    <property type="component" value="Unassembled WGS sequence"/>
</dbReference>
<dbReference type="AlphaFoldDB" id="A0A9N8DJ98"/>
<comment type="cofactor">
    <cofactor evidence="1">
        <name>pyridoxal 5'-phosphate</name>
        <dbReference type="ChEBI" id="CHEBI:597326"/>
    </cofactor>
</comment>
<evidence type="ECO:0000256" key="5">
    <source>
        <dbReference type="ARBA" id="ARBA00023052"/>
    </source>
</evidence>
<dbReference type="PANTHER" id="PTHR42778:SF1">
    <property type="entry name" value="2-AMINOETHYLPHOSPHONATE--PYRUVATE TRANSAMINASE"/>
    <property type="match status" value="1"/>
</dbReference>
<feature type="domain" description="Aminotransferase class V" evidence="9">
    <location>
        <begin position="549"/>
        <end position="768"/>
    </location>
</feature>
<evidence type="ECO:0000259" key="11">
    <source>
        <dbReference type="Pfam" id="PF02776"/>
    </source>
</evidence>
<organism evidence="12 13">
    <name type="scientific">Seminavis robusta</name>
    <dbReference type="NCBI Taxonomy" id="568900"/>
    <lineage>
        <taxon>Eukaryota</taxon>
        <taxon>Sar</taxon>
        <taxon>Stramenopiles</taxon>
        <taxon>Ochrophyta</taxon>
        <taxon>Bacillariophyta</taxon>
        <taxon>Bacillariophyceae</taxon>
        <taxon>Bacillariophycidae</taxon>
        <taxon>Naviculales</taxon>
        <taxon>Naviculaceae</taxon>
        <taxon>Seminavis</taxon>
    </lineage>
</organism>
<dbReference type="InterPro" id="IPR029061">
    <property type="entry name" value="THDP-binding"/>
</dbReference>
<proteinExistence type="inferred from homology"/>
<feature type="domain" description="Thiamine pyrophosphate enzyme TPP-binding" evidence="10">
    <location>
        <begin position="253"/>
        <end position="378"/>
    </location>
</feature>
<dbReference type="Pfam" id="PF02775">
    <property type="entry name" value="TPP_enzyme_C"/>
    <property type="match status" value="1"/>
</dbReference>
<dbReference type="OrthoDB" id="16262at2759"/>
<protein>
    <recommendedName>
        <fullName evidence="7">2-aminoethylphosphonate--pyruvate transaminase</fullName>
        <ecNumber evidence="7">2.6.1.37</ecNumber>
    </recommendedName>
</protein>
<keyword evidence="13" id="KW-1185">Reference proteome</keyword>
<evidence type="ECO:0000256" key="7">
    <source>
        <dbReference type="ARBA" id="ARBA00044521"/>
    </source>
</evidence>
<evidence type="ECO:0000313" key="12">
    <source>
        <dbReference type="EMBL" id="CAB9503649.1"/>
    </source>
</evidence>
<dbReference type="SUPFAM" id="SSF53383">
    <property type="entry name" value="PLP-dependent transferases"/>
    <property type="match status" value="1"/>
</dbReference>
<reference evidence="12" key="1">
    <citation type="submission" date="2020-06" db="EMBL/GenBank/DDBJ databases">
        <authorList>
            <consortium name="Plant Systems Biology data submission"/>
        </authorList>
    </citation>
    <scope>NUCLEOTIDE SEQUENCE</scope>
    <source>
        <strain evidence="12">D6</strain>
    </source>
</reference>
<comment type="caution">
    <text evidence="12">The sequence shown here is derived from an EMBL/GenBank/DDBJ whole genome shotgun (WGS) entry which is preliminary data.</text>
</comment>
<dbReference type="EC" id="2.6.1.37" evidence="7"/>
<dbReference type="InterPro" id="IPR012703">
    <property type="entry name" value="NH2EtPonate_pyrv_transaminase"/>
</dbReference>
<evidence type="ECO:0000256" key="3">
    <source>
        <dbReference type="ARBA" id="ARBA00022679"/>
    </source>
</evidence>
<dbReference type="NCBIfam" id="TIGR02326">
    <property type="entry name" value="transamin_PhnW"/>
    <property type="match status" value="1"/>
</dbReference>
<evidence type="ECO:0000313" key="13">
    <source>
        <dbReference type="Proteomes" id="UP001153069"/>
    </source>
</evidence>
<dbReference type="PANTHER" id="PTHR42778">
    <property type="entry name" value="2-AMINOETHYLPHOSPHONATE--PYRUVATE TRANSAMINASE"/>
    <property type="match status" value="1"/>
</dbReference>
<evidence type="ECO:0000256" key="1">
    <source>
        <dbReference type="ARBA" id="ARBA00001933"/>
    </source>
</evidence>
<dbReference type="GO" id="GO:0030976">
    <property type="term" value="F:thiamine pyrophosphate binding"/>
    <property type="evidence" value="ECO:0007669"/>
    <property type="project" value="InterPro"/>
</dbReference>
<dbReference type="EMBL" id="CAICTM010000171">
    <property type="protein sequence ID" value="CAB9503649.1"/>
    <property type="molecule type" value="Genomic_DNA"/>
</dbReference>
<evidence type="ECO:0000256" key="6">
    <source>
        <dbReference type="ARBA" id="ARBA00023317"/>
    </source>
</evidence>
<dbReference type="InterPro" id="IPR017684">
    <property type="entry name" value="Phosphono-pyrv_decarboxylase"/>
</dbReference>
<dbReference type="GO" id="GO:0033980">
    <property type="term" value="F:phosphonopyruvate decarboxylase activity"/>
    <property type="evidence" value="ECO:0007669"/>
    <property type="project" value="InterPro"/>
</dbReference>
<dbReference type="InterPro" id="IPR015424">
    <property type="entry name" value="PyrdxlP-dep_Trfase"/>
</dbReference>
<dbReference type="HAMAP" id="MF_01376">
    <property type="entry name" value="PhnW_aminotrans_5"/>
    <property type="match status" value="1"/>
</dbReference>
<dbReference type="GO" id="GO:0019700">
    <property type="term" value="P:organic phosphonate catabolic process"/>
    <property type="evidence" value="ECO:0007669"/>
    <property type="project" value="InterPro"/>
</dbReference>
<keyword evidence="5" id="KW-0786">Thiamine pyrophosphate</keyword>
<evidence type="ECO:0000256" key="4">
    <source>
        <dbReference type="ARBA" id="ARBA00022898"/>
    </source>
</evidence>